<keyword evidence="4" id="KW-0813">Transport</keyword>
<gene>
    <name evidence="20" type="primary">yidC</name>
    <name evidence="20" type="ORF">EG850_07650</name>
</gene>
<evidence type="ECO:0000256" key="2">
    <source>
        <dbReference type="ARBA" id="ARBA00010527"/>
    </source>
</evidence>
<feature type="transmembrane region" description="Helical" evidence="18">
    <location>
        <begin position="37"/>
        <end position="59"/>
    </location>
</feature>
<evidence type="ECO:0000256" key="8">
    <source>
        <dbReference type="ARBA" id="ARBA00022989"/>
    </source>
</evidence>
<dbReference type="Proteomes" id="UP000274391">
    <property type="component" value="Unassembled WGS sequence"/>
</dbReference>
<evidence type="ECO:0000256" key="4">
    <source>
        <dbReference type="ARBA" id="ARBA00022448"/>
    </source>
</evidence>
<dbReference type="NCBIfam" id="NF002350">
    <property type="entry name" value="PRK01315.1"/>
    <property type="match status" value="1"/>
</dbReference>
<comment type="subunit">
    <text evidence="12">Interacts with the Sec translocase complex via SecD. Specifically interacts with transmembrane segments of nascent integral membrane proteins during membrane integration.</text>
</comment>
<keyword evidence="21" id="KW-1185">Reference proteome</keyword>
<evidence type="ECO:0000313" key="20">
    <source>
        <dbReference type="EMBL" id="RRJ86518.1"/>
    </source>
</evidence>
<feature type="domain" description="Membrane insertase YidC/Oxa/ALB C-terminal" evidence="19">
    <location>
        <begin position="39"/>
        <end position="255"/>
    </location>
</feature>
<feature type="region of interest" description="Disordered" evidence="17">
    <location>
        <begin position="259"/>
        <end position="344"/>
    </location>
</feature>
<dbReference type="PANTHER" id="PTHR12428:SF65">
    <property type="entry name" value="CYTOCHROME C OXIDASE ASSEMBLY PROTEIN COX18, MITOCHONDRIAL"/>
    <property type="match status" value="1"/>
</dbReference>
<keyword evidence="7" id="KW-0653">Protein transport</keyword>
<keyword evidence="10" id="KW-0143">Chaperone</keyword>
<evidence type="ECO:0000256" key="12">
    <source>
        <dbReference type="ARBA" id="ARBA00026028"/>
    </source>
</evidence>
<feature type="transmembrane region" description="Helical" evidence="18">
    <location>
        <begin position="174"/>
        <end position="196"/>
    </location>
</feature>
<evidence type="ECO:0000256" key="11">
    <source>
        <dbReference type="ARBA" id="ARBA00025034"/>
    </source>
</evidence>
<dbReference type="GO" id="GO:0032977">
    <property type="term" value="F:membrane insertase activity"/>
    <property type="evidence" value="ECO:0007669"/>
    <property type="project" value="InterPro"/>
</dbReference>
<dbReference type="GO" id="GO:0015031">
    <property type="term" value="P:protein transport"/>
    <property type="evidence" value="ECO:0007669"/>
    <property type="project" value="UniProtKB-KW"/>
</dbReference>
<evidence type="ECO:0000256" key="9">
    <source>
        <dbReference type="ARBA" id="ARBA00023136"/>
    </source>
</evidence>
<evidence type="ECO:0000256" key="14">
    <source>
        <dbReference type="ARBA" id="ARBA00033245"/>
    </source>
</evidence>
<evidence type="ECO:0000256" key="10">
    <source>
        <dbReference type="ARBA" id="ARBA00023186"/>
    </source>
</evidence>
<dbReference type="InterPro" id="IPR047196">
    <property type="entry name" value="YidC_ALB_C"/>
</dbReference>
<evidence type="ECO:0000256" key="7">
    <source>
        <dbReference type="ARBA" id="ARBA00022927"/>
    </source>
</evidence>
<dbReference type="PANTHER" id="PTHR12428">
    <property type="entry name" value="OXA1"/>
    <property type="match status" value="1"/>
</dbReference>
<reference evidence="20 21" key="1">
    <citation type="submission" date="2018-11" db="EMBL/GenBank/DDBJ databases">
        <title>YIM 102482-1 draft genome.</title>
        <authorList>
            <person name="Li G."/>
            <person name="Jiang Y."/>
        </authorList>
    </citation>
    <scope>NUCLEOTIDE SEQUENCE [LARGE SCALE GENOMIC DNA]</scope>
    <source>
        <strain evidence="20 21">YIM 102482-1</strain>
    </source>
</reference>
<keyword evidence="9 18" id="KW-0472">Membrane</keyword>
<comment type="similarity">
    <text evidence="2">Belongs to the OXA1/ALB3/YidC family. Type 1 subfamily.</text>
</comment>
<evidence type="ECO:0000256" key="18">
    <source>
        <dbReference type="SAM" id="Phobius"/>
    </source>
</evidence>
<feature type="compositionally biased region" description="Basic and acidic residues" evidence="17">
    <location>
        <begin position="265"/>
        <end position="294"/>
    </location>
</feature>
<keyword evidence="8 18" id="KW-1133">Transmembrane helix</keyword>
<evidence type="ECO:0000313" key="21">
    <source>
        <dbReference type="Proteomes" id="UP000274391"/>
    </source>
</evidence>
<feature type="transmembrane region" description="Helical" evidence="18">
    <location>
        <begin position="217"/>
        <end position="241"/>
    </location>
</feature>
<evidence type="ECO:0000256" key="3">
    <source>
        <dbReference type="ARBA" id="ARBA00015325"/>
    </source>
</evidence>
<keyword evidence="6 16" id="KW-0812">Transmembrane</keyword>
<protein>
    <recommendedName>
        <fullName evidence="3">Membrane protein insertase YidC</fullName>
    </recommendedName>
    <alternativeName>
        <fullName evidence="15">Foldase YidC</fullName>
    </alternativeName>
    <alternativeName>
        <fullName evidence="14">Membrane integrase YidC</fullName>
    </alternativeName>
    <alternativeName>
        <fullName evidence="13">Membrane protein YidC</fullName>
    </alternativeName>
</protein>
<comment type="function">
    <text evidence="11">Required for the insertion and/or proper folding and/or complex formation of integral membrane proteins into the membrane. Involved in integration of membrane proteins that insert both dependently and independently of the Sec translocase complex, as well as at least some lipoproteins. Aids folding of multispanning membrane proteins.</text>
</comment>
<evidence type="ECO:0000256" key="17">
    <source>
        <dbReference type="SAM" id="MobiDB-lite"/>
    </source>
</evidence>
<dbReference type="GO" id="GO:0005886">
    <property type="term" value="C:plasma membrane"/>
    <property type="evidence" value="ECO:0007669"/>
    <property type="project" value="UniProtKB-SubCell"/>
</dbReference>
<proteinExistence type="inferred from homology"/>
<comment type="caution">
    <text evidence="20">The sequence shown here is derived from an EMBL/GenBank/DDBJ whole genome shotgun (WGS) entry which is preliminary data.</text>
</comment>
<dbReference type="RefSeq" id="WP_124972186.1">
    <property type="nucleotide sequence ID" value="NZ_RQVS01000008.1"/>
</dbReference>
<dbReference type="NCBIfam" id="TIGR03592">
    <property type="entry name" value="yidC_oxa1_cterm"/>
    <property type="match status" value="1"/>
</dbReference>
<dbReference type="CDD" id="cd20070">
    <property type="entry name" value="5TM_YidC_Alb3"/>
    <property type="match status" value="1"/>
</dbReference>
<dbReference type="OrthoDB" id="9780552at2"/>
<evidence type="ECO:0000256" key="6">
    <source>
        <dbReference type="ARBA" id="ARBA00022692"/>
    </source>
</evidence>
<accession>A0A3P3VWV4</accession>
<keyword evidence="5" id="KW-1003">Cell membrane</keyword>
<feature type="transmembrane region" description="Helical" evidence="18">
    <location>
        <begin position="113"/>
        <end position="133"/>
    </location>
</feature>
<dbReference type="AlphaFoldDB" id="A0A3P3VWV4"/>
<dbReference type="InterPro" id="IPR001708">
    <property type="entry name" value="YidC/ALB3/OXA1/COX18"/>
</dbReference>
<feature type="compositionally biased region" description="Gly residues" evidence="17">
    <location>
        <begin position="321"/>
        <end position="336"/>
    </location>
</feature>
<name>A0A3P3VWV4_9MICO</name>
<evidence type="ECO:0000256" key="1">
    <source>
        <dbReference type="ARBA" id="ARBA00004651"/>
    </source>
</evidence>
<dbReference type="InterPro" id="IPR028055">
    <property type="entry name" value="YidC/Oxa/ALB_C"/>
</dbReference>
<evidence type="ECO:0000256" key="15">
    <source>
        <dbReference type="ARBA" id="ARBA00033342"/>
    </source>
</evidence>
<feature type="transmembrane region" description="Helical" evidence="18">
    <location>
        <begin position="12"/>
        <end position="31"/>
    </location>
</feature>
<comment type="subcellular location">
    <subcellularLocation>
        <location evidence="1">Cell membrane</location>
        <topology evidence="1">Multi-pass membrane protein</topology>
    </subcellularLocation>
    <subcellularLocation>
        <location evidence="16">Membrane</location>
        <topology evidence="16">Multi-pass membrane protein</topology>
    </subcellularLocation>
</comment>
<dbReference type="GO" id="GO:0051205">
    <property type="term" value="P:protein insertion into membrane"/>
    <property type="evidence" value="ECO:0007669"/>
    <property type="project" value="TreeGrafter"/>
</dbReference>
<dbReference type="Pfam" id="PF02096">
    <property type="entry name" value="60KD_IMP"/>
    <property type="match status" value="1"/>
</dbReference>
<sequence>MDIFGIILWPLRWVIEVILVAAHTGLTAIGLDFHSGWTWILSILALVLVVRSAMIPLMVKQIKSMRNMMELQPELKKIQEKYKGKRDQFSQQAMQQETMALYKRHGSSPLSGCWPMLIQMPIFFALFQVLNAANRNEAGVGMMNIELAKSFSSSEIFGARLSDVLVNADGNVSVILLAITIIVLMVVTQFFTQFQITSQNVSQAAKESQYYRQQQMMMYILPLVMAVSGIMFPIGVMSYWMMSNLWTMGQQWWTIKNMPTPGSDAARKREERLKKQGRWDDHPDNPANKKDKDGNPVAPAPVVQREQPMSKARAKKAQQKGKGGQTGGSGNAGGGANKQDPKKK</sequence>
<evidence type="ECO:0000259" key="19">
    <source>
        <dbReference type="Pfam" id="PF02096"/>
    </source>
</evidence>
<evidence type="ECO:0000256" key="13">
    <source>
        <dbReference type="ARBA" id="ARBA00031538"/>
    </source>
</evidence>
<evidence type="ECO:0000256" key="5">
    <source>
        <dbReference type="ARBA" id="ARBA00022475"/>
    </source>
</evidence>
<evidence type="ECO:0000256" key="16">
    <source>
        <dbReference type="RuleBase" id="RU003945"/>
    </source>
</evidence>
<organism evidence="20 21">
    <name type="scientific">Gulosibacter macacae</name>
    <dbReference type="NCBI Taxonomy" id="2488791"/>
    <lineage>
        <taxon>Bacteria</taxon>
        <taxon>Bacillati</taxon>
        <taxon>Actinomycetota</taxon>
        <taxon>Actinomycetes</taxon>
        <taxon>Micrococcales</taxon>
        <taxon>Microbacteriaceae</taxon>
        <taxon>Gulosibacter</taxon>
    </lineage>
</organism>
<dbReference type="EMBL" id="RQVS01000008">
    <property type="protein sequence ID" value="RRJ86518.1"/>
    <property type="molecule type" value="Genomic_DNA"/>
</dbReference>